<dbReference type="EMBL" id="MN739697">
    <property type="protein sequence ID" value="QHT21876.1"/>
    <property type="molecule type" value="Genomic_DNA"/>
</dbReference>
<dbReference type="InterPro" id="IPR043916">
    <property type="entry name" value="P8_CR"/>
</dbReference>
<dbReference type="AlphaFoldDB" id="A0A6C0DY84"/>
<proteinExistence type="predicted"/>
<evidence type="ECO:0000259" key="1">
    <source>
        <dbReference type="Pfam" id="PF19065"/>
    </source>
</evidence>
<organism evidence="2">
    <name type="scientific">viral metagenome</name>
    <dbReference type="NCBI Taxonomy" id="1070528"/>
    <lineage>
        <taxon>unclassified sequences</taxon>
        <taxon>metagenomes</taxon>
        <taxon>organismal metagenomes</taxon>
    </lineage>
</organism>
<feature type="domain" description="Minor capsid protein P8 central region" evidence="1">
    <location>
        <begin position="42"/>
        <end position="162"/>
    </location>
</feature>
<dbReference type="Pfam" id="PF19065">
    <property type="entry name" value="P8_CR"/>
    <property type="match status" value="1"/>
</dbReference>
<reference evidence="2" key="1">
    <citation type="journal article" date="2020" name="Nature">
        <title>Giant virus diversity and host interactions through global metagenomics.</title>
        <authorList>
            <person name="Schulz F."/>
            <person name="Roux S."/>
            <person name="Paez-Espino D."/>
            <person name="Jungbluth S."/>
            <person name="Walsh D.A."/>
            <person name="Denef V.J."/>
            <person name="McMahon K.D."/>
            <person name="Konstantinidis K.T."/>
            <person name="Eloe-Fadrosh E.A."/>
            <person name="Kyrpides N.C."/>
            <person name="Woyke T."/>
        </authorList>
    </citation>
    <scope>NUCLEOTIDE SEQUENCE</scope>
    <source>
        <strain evidence="2">GVMAG-M-3300023179-103</strain>
    </source>
</reference>
<name>A0A6C0DY84_9ZZZZ</name>
<accession>A0A6C0DY84</accession>
<sequence>MSLSPFDNDAHISLDTQYENTNYYDVDDDHYCLLAMKHFNTKPSAVIREFFSIINIKRLQKALKKEILKRSYGKFILQEDQKVMDLFQVMIYIYDIHGRDIPKHIIRQIKKLNQLTIQYIAPDIMDNLKQYYGYLKDITNPINPLPDPINVNHSGRVSLPSAAQLFGL</sequence>
<protein>
    <recommendedName>
        <fullName evidence="1">Minor capsid protein P8 central region domain-containing protein</fullName>
    </recommendedName>
</protein>
<evidence type="ECO:0000313" key="2">
    <source>
        <dbReference type="EMBL" id="QHT21876.1"/>
    </source>
</evidence>